<name>A0A382E4Q3_9ZZZZ</name>
<protein>
    <submittedName>
        <fullName evidence="2">Uncharacterized protein</fullName>
    </submittedName>
</protein>
<reference evidence="2" key="1">
    <citation type="submission" date="2018-05" db="EMBL/GenBank/DDBJ databases">
        <authorList>
            <person name="Lanie J.A."/>
            <person name="Ng W.-L."/>
            <person name="Kazmierczak K.M."/>
            <person name="Andrzejewski T.M."/>
            <person name="Davidsen T.M."/>
            <person name="Wayne K.J."/>
            <person name="Tettelin H."/>
            <person name="Glass J.I."/>
            <person name="Rusch D."/>
            <person name="Podicherti R."/>
            <person name="Tsui H.-C.T."/>
            <person name="Winkler M.E."/>
        </authorList>
    </citation>
    <scope>NUCLEOTIDE SEQUENCE</scope>
</reference>
<keyword evidence="1" id="KW-1133">Transmembrane helix</keyword>
<evidence type="ECO:0000256" key="1">
    <source>
        <dbReference type="SAM" id="Phobius"/>
    </source>
</evidence>
<dbReference type="AlphaFoldDB" id="A0A382E4Q3"/>
<dbReference type="EMBL" id="UINC01042742">
    <property type="protein sequence ID" value="SVB45776.1"/>
    <property type="molecule type" value="Genomic_DNA"/>
</dbReference>
<keyword evidence="1" id="KW-0812">Transmembrane</keyword>
<feature type="transmembrane region" description="Helical" evidence="1">
    <location>
        <begin position="21"/>
        <end position="41"/>
    </location>
</feature>
<evidence type="ECO:0000313" key="2">
    <source>
        <dbReference type="EMBL" id="SVB45776.1"/>
    </source>
</evidence>
<sequence length="95" mass="10716">MTNGTRASYLAVKRVRLTQQLMLWALSWASLFSGDAGYLFVEVMSSPKLRNVPLINSIDTERTALRSRMVGGIRPDQVGTELKLVGWVHRRRDLG</sequence>
<proteinExistence type="predicted"/>
<accession>A0A382E4Q3</accession>
<gene>
    <name evidence="2" type="ORF">METZ01_LOCUS198630</name>
</gene>
<organism evidence="2">
    <name type="scientific">marine metagenome</name>
    <dbReference type="NCBI Taxonomy" id="408172"/>
    <lineage>
        <taxon>unclassified sequences</taxon>
        <taxon>metagenomes</taxon>
        <taxon>ecological metagenomes</taxon>
    </lineage>
</organism>
<feature type="non-terminal residue" evidence="2">
    <location>
        <position position="95"/>
    </location>
</feature>
<keyword evidence="1" id="KW-0472">Membrane</keyword>